<keyword evidence="1" id="KW-0812">Transmembrane</keyword>
<evidence type="ECO:0000313" key="4">
    <source>
        <dbReference type="Proteomes" id="UP000240542"/>
    </source>
</evidence>
<feature type="transmembrane region" description="Helical" evidence="1">
    <location>
        <begin position="121"/>
        <end position="138"/>
    </location>
</feature>
<gene>
    <name evidence="3" type="ORF">CLV63_111171</name>
</gene>
<feature type="transmembrane region" description="Helical" evidence="1">
    <location>
        <begin position="214"/>
        <end position="235"/>
    </location>
</feature>
<feature type="transmembrane region" description="Helical" evidence="1">
    <location>
        <begin position="304"/>
        <end position="322"/>
    </location>
</feature>
<evidence type="ECO:0000313" key="3">
    <source>
        <dbReference type="EMBL" id="PSK96576.1"/>
    </source>
</evidence>
<feature type="transmembrane region" description="Helical" evidence="1">
    <location>
        <begin position="365"/>
        <end position="383"/>
    </location>
</feature>
<name>A0A2P8DH92_9ACTN</name>
<keyword evidence="4" id="KW-1185">Reference proteome</keyword>
<dbReference type="Pfam" id="PF07786">
    <property type="entry name" value="HGSNAT_cat"/>
    <property type="match status" value="1"/>
</dbReference>
<feature type="transmembrane region" description="Helical" evidence="1">
    <location>
        <begin position="97"/>
        <end position="115"/>
    </location>
</feature>
<accession>A0A2P8DH92</accession>
<dbReference type="RefSeq" id="WP_245928861.1">
    <property type="nucleotide sequence ID" value="NZ_PYGA01000011.1"/>
</dbReference>
<keyword evidence="1" id="KW-1133">Transmembrane helix</keyword>
<sequence length="413" mass="42295">MSRTLPAGAARTPVFSPGRIVGVDVARMLAVAGMFAAHLGAGTIGLLDGDAAELAYELASGRSSALFALLAGVSLALISGGATPLRGTPLRHVAVRVLVRAVVLALLGFLLDLMGTPVAVILSYYGGYFVLALPLLLLRAPALTAVAAAIALVGPQVSFVLRSLMGDPGLPEGSIGGLGDFFLTGYYPAATFMAFVAAGMAVGRLDLRAVRVRLGLAGTGAALALLGYGGSRLVMDGFDGMGRLGLAAWPEAPAMDYARTPPEVRGVYRDAVAEWAGDLHGTVPVDSVWWLLVATPHSGTTLEILGATGTGLLTLACCLALADRLRVALYPLAAAGSMALTVYAGHIVVLALLGTQPDDVAPYRLELFILGALVFASCWRPLLGTGPLERGLSSLSAALADRVAPRTPGPIPP</sequence>
<feature type="transmembrane region" description="Helical" evidence="1">
    <location>
        <begin position="145"/>
        <end position="165"/>
    </location>
</feature>
<keyword evidence="1" id="KW-0472">Membrane</keyword>
<dbReference type="Proteomes" id="UP000240542">
    <property type="component" value="Unassembled WGS sequence"/>
</dbReference>
<feature type="transmembrane region" description="Helical" evidence="1">
    <location>
        <begin position="25"/>
        <end position="46"/>
    </location>
</feature>
<evidence type="ECO:0000259" key="2">
    <source>
        <dbReference type="Pfam" id="PF07786"/>
    </source>
</evidence>
<evidence type="ECO:0000256" key="1">
    <source>
        <dbReference type="SAM" id="Phobius"/>
    </source>
</evidence>
<dbReference type="AlphaFoldDB" id="A0A2P8DH92"/>
<organism evidence="3 4">
    <name type="scientific">Murinocardiopsis flavida</name>
    <dbReference type="NCBI Taxonomy" id="645275"/>
    <lineage>
        <taxon>Bacteria</taxon>
        <taxon>Bacillati</taxon>
        <taxon>Actinomycetota</taxon>
        <taxon>Actinomycetes</taxon>
        <taxon>Streptosporangiales</taxon>
        <taxon>Nocardiopsidaceae</taxon>
        <taxon>Murinocardiopsis</taxon>
    </lineage>
</organism>
<feature type="transmembrane region" description="Helical" evidence="1">
    <location>
        <begin position="329"/>
        <end position="353"/>
    </location>
</feature>
<feature type="domain" description="Heparan-alpha-glucosaminide N-acetyltransferase catalytic" evidence="2">
    <location>
        <begin position="19"/>
        <end position="215"/>
    </location>
</feature>
<proteinExistence type="predicted"/>
<comment type="caution">
    <text evidence="3">The sequence shown here is derived from an EMBL/GenBank/DDBJ whole genome shotgun (WGS) entry which is preliminary data.</text>
</comment>
<dbReference type="EMBL" id="PYGA01000011">
    <property type="protein sequence ID" value="PSK96576.1"/>
    <property type="molecule type" value="Genomic_DNA"/>
</dbReference>
<feature type="transmembrane region" description="Helical" evidence="1">
    <location>
        <begin position="66"/>
        <end position="85"/>
    </location>
</feature>
<feature type="transmembrane region" description="Helical" evidence="1">
    <location>
        <begin position="185"/>
        <end position="202"/>
    </location>
</feature>
<protein>
    <submittedName>
        <fullName evidence="3">Uncharacterized protein DUF1624</fullName>
    </submittedName>
</protein>
<reference evidence="3 4" key="1">
    <citation type="submission" date="2018-03" db="EMBL/GenBank/DDBJ databases">
        <title>Genomic Encyclopedia of Archaeal and Bacterial Type Strains, Phase II (KMG-II): from individual species to whole genera.</title>
        <authorList>
            <person name="Goeker M."/>
        </authorList>
    </citation>
    <scope>NUCLEOTIDE SEQUENCE [LARGE SCALE GENOMIC DNA]</scope>
    <source>
        <strain evidence="3 4">DSM 45312</strain>
    </source>
</reference>
<dbReference type="InterPro" id="IPR012429">
    <property type="entry name" value="HGSNAT_cat"/>
</dbReference>